<dbReference type="OrthoDB" id="26427at10239"/>
<dbReference type="InterPro" id="IPR009997">
    <property type="entry name" value="MP_R3"/>
</dbReference>
<name>A0A2I8B2K8_9GEMI</name>
<keyword evidence="2" id="KW-1185">Reference proteome</keyword>
<accession>A0A2I8B2K8</accession>
<dbReference type="KEGG" id="vg:35997078"/>
<organism evidence="1">
    <name type="scientific">Exomis microphylla associated virus</name>
    <dbReference type="NCBI Taxonomy" id="2093275"/>
    <lineage>
        <taxon>Viruses</taxon>
        <taxon>Monodnaviria</taxon>
        <taxon>Shotokuvirae</taxon>
        <taxon>Cressdnaviricota</taxon>
        <taxon>Repensiviricetes</taxon>
        <taxon>Geplafuvirales</taxon>
        <taxon>Geminiviridae</taxon>
        <taxon>Becurtovirus</taxon>
        <taxon>Becurtovirus exomis</taxon>
        <taxon>Exomis microphylla latent virus</taxon>
    </lineage>
</organism>
<sequence>MMVCLPDWLFLLLILSILVQAAVGFYGSFQGERFSSKLSGISSRCDELFVALQQVVYSRNASRGNRNPYCRRAGELYTVPEAGEENPQV</sequence>
<dbReference type="Proteomes" id="UP000240529">
    <property type="component" value="Segment"/>
</dbReference>
<evidence type="ECO:0000313" key="1">
    <source>
        <dbReference type="EMBL" id="AUT11874.1"/>
    </source>
</evidence>
<dbReference type="Pfam" id="PF07436">
    <property type="entry name" value="Curto_V3"/>
    <property type="match status" value="1"/>
</dbReference>
<evidence type="ECO:0000313" key="2">
    <source>
        <dbReference type="Proteomes" id="UP000240529"/>
    </source>
</evidence>
<proteinExistence type="predicted"/>
<dbReference type="RefSeq" id="YP_009465978.1">
    <property type="nucleotide sequence ID" value="NC_037065.1"/>
</dbReference>
<reference evidence="1" key="1">
    <citation type="submission" date="2017-09" db="EMBL/GenBank/DDBJ databases">
        <title>From spatial viral metagenomics to biological and molecular characterization of plant viruses: the case study of geminiviruses.</title>
        <authorList>
            <person name="Claverie S."/>
            <person name="Bernardo P."/>
            <person name="Kraberger S."/>
            <person name="Hartnady P."/>
            <person name="Lefeuvre P."/>
            <person name="Lett J.-M."/>
            <person name="Filloux D."/>
            <person name="Harkins G.W."/>
            <person name="Varsani A."/>
            <person name="Martin D.P."/>
            <person name="Roumagnac P."/>
        </authorList>
    </citation>
    <scope>NUCLEOTIDE SEQUENCE [LARGE SCALE GENOMIC DNA]</scope>
    <source>
        <strain evidence="1">2-90-C1</strain>
    </source>
</reference>
<dbReference type="GeneID" id="35997078"/>
<protein>
    <submittedName>
        <fullName evidence="1">V3</fullName>
    </submittedName>
</protein>
<dbReference type="EMBL" id="MG001960">
    <property type="protein sequence ID" value="AUT11874.1"/>
    <property type="molecule type" value="Genomic_DNA"/>
</dbReference>